<name>A0A450U208_9GAMM</name>
<proteinExistence type="predicted"/>
<evidence type="ECO:0000313" key="1">
    <source>
        <dbReference type="EMBL" id="VFJ76730.1"/>
    </source>
</evidence>
<dbReference type="AlphaFoldDB" id="A0A450U208"/>
<protein>
    <submittedName>
        <fullName evidence="1">Uncharacterized protein</fullName>
    </submittedName>
</protein>
<reference evidence="1" key="1">
    <citation type="submission" date="2019-02" db="EMBL/GenBank/DDBJ databases">
        <authorList>
            <person name="Gruber-Vodicka R. H."/>
            <person name="Seah K. B. B."/>
        </authorList>
    </citation>
    <scope>NUCLEOTIDE SEQUENCE</scope>
    <source>
        <strain evidence="1">BECK_BZ131</strain>
    </source>
</reference>
<sequence>MTLKQEYYSHLDTGISVLYFFRTSVKDLLALEKNSDRPIEERGGDALKVGVHQVPDGAVFGPSPRRVGLNRRANRLLDNIHQPRDGRGPWKTFWRCRAAASSHGPLIE</sequence>
<organism evidence="1">
    <name type="scientific">Candidatus Kentrum sp. FW</name>
    <dbReference type="NCBI Taxonomy" id="2126338"/>
    <lineage>
        <taxon>Bacteria</taxon>
        <taxon>Pseudomonadati</taxon>
        <taxon>Pseudomonadota</taxon>
        <taxon>Gammaproteobacteria</taxon>
        <taxon>Candidatus Kentrum</taxon>
    </lineage>
</organism>
<dbReference type="EMBL" id="CAADFE010000108">
    <property type="protein sequence ID" value="VFJ76730.1"/>
    <property type="molecule type" value="Genomic_DNA"/>
</dbReference>
<accession>A0A450U208</accession>
<gene>
    <name evidence="1" type="ORF">BECKFW1821C_GA0114237_110816</name>
</gene>